<dbReference type="InterPro" id="IPR002347">
    <property type="entry name" value="SDR_fam"/>
</dbReference>
<dbReference type="OrthoDB" id="5327538at2759"/>
<dbReference type="AlphaFoldDB" id="A0A0C3BVS1"/>
<protein>
    <submittedName>
        <fullName evidence="4">Uncharacterized protein</fullName>
    </submittedName>
</protein>
<keyword evidence="3" id="KW-0560">Oxidoreductase</keyword>
<dbReference type="PROSITE" id="PS00061">
    <property type="entry name" value="ADH_SHORT"/>
    <property type="match status" value="1"/>
</dbReference>
<accession>A0A0C3BVS1</accession>
<keyword evidence="2" id="KW-0521">NADP</keyword>
<evidence type="ECO:0000313" key="5">
    <source>
        <dbReference type="Proteomes" id="UP000054166"/>
    </source>
</evidence>
<dbReference type="Proteomes" id="UP000054166">
    <property type="component" value="Unassembled WGS sequence"/>
</dbReference>
<dbReference type="PANTHER" id="PTHR48107">
    <property type="entry name" value="NADPH-DEPENDENT ALDEHYDE REDUCTASE-LIKE PROTEIN, CHLOROPLASTIC-RELATED"/>
    <property type="match status" value="1"/>
</dbReference>
<proteinExistence type="inferred from homology"/>
<comment type="similarity">
    <text evidence="1">Belongs to the short-chain dehydrogenases/reductases (SDR) family.</text>
</comment>
<dbReference type="SUPFAM" id="SSF51735">
    <property type="entry name" value="NAD(P)-binding Rossmann-fold domains"/>
    <property type="match status" value="1"/>
</dbReference>
<dbReference type="InterPro" id="IPR036291">
    <property type="entry name" value="NAD(P)-bd_dom_sf"/>
</dbReference>
<dbReference type="GO" id="GO:0016614">
    <property type="term" value="F:oxidoreductase activity, acting on CH-OH group of donors"/>
    <property type="evidence" value="ECO:0007669"/>
    <property type="project" value="UniProtKB-ARBA"/>
</dbReference>
<dbReference type="Pfam" id="PF13561">
    <property type="entry name" value="adh_short_C2"/>
    <property type="match status" value="1"/>
</dbReference>
<dbReference type="PRINTS" id="PR00081">
    <property type="entry name" value="GDHRDH"/>
</dbReference>
<dbReference type="CDD" id="cd05233">
    <property type="entry name" value="SDR_c"/>
    <property type="match status" value="1"/>
</dbReference>
<evidence type="ECO:0000256" key="1">
    <source>
        <dbReference type="ARBA" id="ARBA00006484"/>
    </source>
</evidence>
<dbReference type="HOGENOM" id="CLU_010194_1_3_1"/>
<dbReference type="STRING" id="765440.A0A0C3BVS1"/>
<dbReference type="Gene3D" id="3.40.50.720">
    <property type="entry name" value="NAD(P)-binding Rossmann-like Domain"/>
    <property type="match status" value="1"/>
</dbReference>
<dbReference type="PANTHER" id="PTHR48107:SF7">
    <property type="entry name" value="RE15974P"/>
    <property type="match status" value="1"/>
</dbReference>
<dbReference type="InParanoid" id="A0A0C3BVS1"/>
<dbReference type="FunFam" id="3.40.50.720:FF:000374">
    <property type="entry name" value="3-oxoacyl-(Acyl-carrier-protein) reductase"/>
    <property type="match status" value="1"/>
</dbReference>
<evidence type="ECO:0000256" key="3">
    <source>
        <dbReference type="ARBA" id="ARBA00023002"/>
    </source>
</evidence>
<reference evidence="5" key="2">
    <citation type="submission" date="2015-01" db="EMBL/GenBank/DDBJ databases">
        <title>Evolutionary Origins and Diversification of the Mycorrhizal Mutualists.</title>
        <authorList>
            <consortium name="DOE Joint Genome Institute"/>
            <consortium name="Mycorrhizal Genomics Consortium"/>
            <person name="Kohler A."/>
            <person name="Kuo A."/>
            <person name="Nagy L.G."/>
            <person name="Floudas D."/>
            <person name="Copeland A."/>
            <person name="Barry K.W."/>
            <person name="Cichocki N."/>
            <person name="Veneault-Fourrey C."/>
            <person name="LaButti K."/>
            <person name="Lindquist E.A."/>
            <person name="Lipzen A."/>
            <person name="Lundell T."/>
            <person name="Morin E."/>
            <person name="Murat C."/>
            <person name="Riley R."/>
            <person name="Ohm R."/>
            <person name="Sun H."/>
            <person name="Tunlid A."/>
            <person name="Henrissat B."/>
            <person name="Grigoriev I.V."/>
            <person name="Hibbett D.S."/>
            <person name="Martin F."/>
        </authorList>
    </citation>
    <scope>NUCLEOTIDE SEQUENCE [LARGE SCALE GENOMIC DNA]</scope>
    <source>
        <strain evidence="5">F 1598</strain>
    </source>
</reference>
<sequence>MSSTLNYPLPLTGRNAIVTGASRGLGAQIALDLAKAGANVLINYTSASSTSKAEVIVEQIRKINPAAKVGTFQADVGSVDIGSTTLKRAADLFAGGDTSDLKIHIIVHNAALVDDNILEEETAENVNTIFNVNVRGPFLITQALRPYIPSHDNARIIAVSSIAARINTPGTSIYGASKAALESFVRTWSNEFGVTEGITVNAVNPGPMRTDMYDAVSDQLKKTLDEQGIPIANTNDVSDVVLFLASKESRWVTGSVVSANGGVVNI</sequence>
<dbReference type="EMBL" id="KN832973">
    <property type="protein sequence ID" value="KIM90608.1"/>
    <property type="molecule type" value="Genomic_DNA"/>
</dbReference>
<keyword evidence="5" id="KW-1185">Reference proteome</keyword>
<organism evidence="4 5">
    <name type="scientific">Piloderma croceum (strain F 1598)</name>
    <dbReference type="NCBI Taxonomy" id="765440"/>
    <lineage>
        <taxon>Eukaryota</taxon>
        <taxon>Fungi</taxon>
        <taxon>Dikarya</taxon>
        <taxon>Basidiomycota</taxon>
        <taxon>Agaricomycotina</taxon>
        <taxon>Agaricomycetes</taxon>
        <taxon>Agaricomycetidae</taxon>
        <taxon>Atheliales</taxon>
        <taxon>Atheliaceae</taxon>
        <taxon>Piloderma</taxon>
    </lineage>
</organism>
<evidence type="ECO:0000256" key="2">
    <source>
        <dbReference type="ARBA" id="ARBA00022857"/>
    </source>
</evidence>
<gene>
    <name evidence="4" type="ORF">PILCRDRAFT_84544</name>
</gene>
<dbReference type="InterPro" id="IPR020904">
    <property type="entry name" value="Sc_DH/Rdtase_CS"/>
</dbReference>
<reference evidence="4 5" key="1">
    <citation type="submission" date="2014-04" db="EMBL/GenBank/DDBJ databases">
        <authorList>
            <consortium name="DOE Joint Genome Institute"/>
            <person name="Kuo A."/>
            <person name="Tarkka M."/>
            <person name="Buscot F."/>
            <person name="Kohler A."/>
            <person name="Nagy L.G."/>
            <person name="Floudas D."/>
            <person name="Copeland A."/>
            <person name="Barry K.W."/>
            <person name="Cichocki N."/>
            <person name="Veneault-Fourrey C."/>
            <person name="LaButti K."/>
            <person name="Lindquist E.A."/>
            <person name="Lipzen A."/>
            <person name="Lundell T."/>
            <person name="Morin E."/>
            <person name="Murat C."/>
            <person name="Sun H."/>
            <person name="Tunlid A."/>
            <person name="Henrissat B."/>
            <person name="Grigoriev I.V."/>
            <person name="Hibbett D.S."/>
            <person name="Martin F."/>
            <person name="Nordberg H.P."/>
            <person name="Cantor M.N."/>
            <person name="Hua S.X."/>
        </authorList>
    </citation>
    <scope>NUCLEOTIDE SEQUENCE [LARGE SCALE GENOMIC DNA]</scope>
    <source>
        <strain evidence="4 5">F 1598</strain>
    </source>
</reference>
<name>A0A0C3BVS1_PILCF</name>
<evidence type="ECO:0000313" key="4">
    <source>
        <dbReference type="EMBL" id="KIM90608.1"/>
    </source>
</evidence>